<accession>A0A381SUX2</accession>
<reference evidence="1" key="1">
    <citation type="submission" date="2018-05" db="EMBL/GenBank/DDBJ databases">
        <authorList>
            <person name="Lanie J.A."/>
            <person name="Ng W.-L."/>
            <person name="Kazmierczak K.M."/>
            <person name="Andrzejewski T.M."/>
            <person name="Davidsen T.M."/>
            <person name="Wayne K.J."/>
            <person name="Tettelin H."/>
            <person name="Glass J.I."/>
            <person name="Rusch D."/>
            <person name="Podicherti R."/>
            <person name="Tsui H.-C.T."/>
            <person name="Winkler M.E."/>
        </authorList>
    </citation>
    <scope>NUCLEOTIDE SEQUENCE</scope>
</reference>
<dbReference type="EMBL" id="UINC01003542">
    <property type="protein sequence ID" value="SVA07239.1"/>
    <property type="molecule type" value="Genomic_DNA"/>
</dbReference>
<name>A0A381SUX2_9ZZZZ</name>
<dbReference type="AlphaFoldDB" id="A0A381SUX2"/>
<sequence>MGCLPNTANFLHPPVSGKACFLYPEYSFQDFDTEDPELTYPGTGIVNKLG</sequence>
<gene>
    <name evidence="1" type="ORF">METZ01_LOCUS60093</name>
</gene>
<proteinExistence type="predicted"/>
<protein>
    <submittedName>
        <fullName evidence="1">Uncharacterized protein</fullName>
    </submittedName>
</protein>
<evidence type="ECO:0000313" key="1">
    <source>
        <dbReference type="EMBL" id="SVA07239.1"/>
    </source>
</evidence>
<organism evidence="1">
    <name type="scientific">marine metagenome</name>
    <dbReference type="NCBI Taxonomy" id="408172"/>
    <lineage>
        <taxon>unclassified sequences</taxon>
        <taxon>metagenomes</taxon>
        <taxon>ecological metagenomes</taxon>
    </lineage>
</organism>